<evidence type="ECO:0000313" key="2">
    <source>
        <dbReference type="EMBL" id="KJA14961.1"/>
    </source>
</evidence>
<sequence length="153" mass="17901">VRGLFEDRNEFSLTLRLRVPPSSGFLKYYIHSPIVVIDKFIGEEDDVHAPEWVQSKRLERRFWQQRSLMLDFLLYFVVDLPENSRLCSSVETWCKAVPASGISTSIRPPAHVEHLSPRNTRSHKRRSSDLSAEESQRVRKTLNSKISPLRRRK</sequence>
<reference evidence="3" key="1">
    <citation type="submission" date="2014-04" db="EMBL/GenBank/DDBJ databases">
        <title>Evolutionary Origins and Diversification of the Mycorrhizal Mutualists.</title>
        <authorList>
            <consortium name="DOE Joint Genome Institute"/>
            <consortium name="Mycorrhizal Genomics Consortium"/>
            <person name="Kohler A."/>
            <person name="Kuo A."/>
            <person name="Nagy L.G."/>
            <person name="Floudas D."/>
            <person name="Copeland A."/>
            <person name="Barry K.W."/>
            <person name="Cichocki N."/>
            <person name="Veneault-Fourrey C."/>
            <person name="LaButti K."/>
            <person name="Lindquist E.A."/>
            <person name="Lipzen A."/>
            <person name="Lundell T."/>
            <person name="Morin E."/>
            <person name="Murat C."/>
            <person name="Riley R."/>
            <person name="Ohm R."/>
            <person name="Sun H."/>
            <person name="Tunlid A."/>
            <person name="Henrissat B."/>
            <person name="Grigoriev I.V."/>
            <person name="Hibbett D.S."/>
            <person name="Martin F."/>
        </authorList>
    </citation>
    <scope>NUCLEOTIDE SEQUENCE [LARGE SCALE GENOMIC DNA]</scope>
    <source>
        <strain evidence="3">FD-334 SS-4</strain>
    </source>
</reference>
<evidence type="ECO:0000313" key="3">
    <source>
        <dbReference type="Proteomes" id="UP000054270"/>
    </source>
</evidence>
<feature type="compositionally biased region" description="Basic residues" evidence="1">
    <location>
        <begin position="138"/>
        <end position="153"/>
    </location>
</feature>
<dbReference type="OrthoDB" id="3056352at2759"/>
<feature type="region of interest" description="Disordered" evidence="1">
    <location>
        <begin position="105"/>
        <end position="153"/>
    </location>
</feature>
<proteinExistence type="predicted"/>
<dbReference type="AlphaFoldDB" id="A0A0D2NE84"/>
<accession>A0A0D2NE84</accession>
<gene>
    <name evidence="2" type="ORF">HYPSUDRAFT_149721</name>
</gene>
<keyword evidence="3" id="KW-1185">Reference proteome</keyword>
<name>A0A0D2NE84_HYPSF</name>
<evidence type="ECO:0000256" key="1">
    <source>
        <dbReference type="SAM" id="MobiDB-lite"/>
    </source>
</evidence>
<dbReference type="EMBL" id="KN817659">
    <property type="protein sequence ID" value="KJA14961.1"/>
    <property type="molecule type" value="Genomic_DNA"/>
</dbReference>
<feature type="non-terminal residue" evidence="2">
    <location>
        <position position="1"/>
    </location>
</feature>
<dbReference type="Proteomes" id="UP000054270">
    <property type="component" value="Unassembled WGS sequence"/>
</dbReference>
<organism evidence="2 3">
    <name type="scientific">Hypholoma sublateritium (strain FD-334 SS-4)</name>
    <dbReference type="NCBI Taxonomy" id="945553"/>
    <lineage>
        <taxon>Eukaryota</taxon>
        <taxon>Fungi</taxon>
        <taxon>Dikarya</taxon>
        <taxon>Basidiomycota</taxon>
        <taxon>Agaricomycotina</taxon>
        <taxon>Agaricomycetes</taxon>
        <taxon>Agaricomycetidae</taxon>
        <taxon>Agaricales</taxon>
        <taxon>Agaricineae</taxon>
        <taxon>Strophariaceae</taxon>
        <taxon>Hypholoma</taxon>
    </lineage>
</organism>
<protein>
    <submittedName>
        <fullName evidence="2">Uncharacterized protein</fullName>
    </submittedName>
</protein>